<dbReference type="Gene3D" id="3.40.50.720">
    <property type="entry name" value="NAD(P)-binding Rossmann-like Domain"/>
    <property type="match status" value="1"/>
</dbReference>
<evidence type="ECO:0000313" key="6">
    <source>
        <dbReference type="EMBL" id="RSL93723.1"/>
    </source>
</evidence>
<protein>
    <submittedName>
        <fullName evidence="6">Uncharacterized protein</fullName>
    </submittedName>
</protein>
<name>A0A428SVB6_9HYPO</name>
<dbReference type="Pfam" id="PF07993">
    <property type="entry name" value="NAD_binding_4"/>
    <property type="match status" value="1"/>
</dbReference>
<dbReference type="Proteomes" id="UP000287144">
    <property type="component" value="Unassembled WGS sequence"/>
</dbReference>
<keyword evidence="2" id="KW-0597">Phosphoprotein</keyword>
<accession>A0A428SVB6</accession>
<reference evidence="6 7" key="1">
    <citation type="submission" date="2017-06" db="EMBL/GenBank/DDBJ databases">
        <title>Comparative genomic analysis of Ambrosia Fusariam Clade fungi.</title>
        <authorList>
            <person name="Stajich J.E."/>
            <person name="Carrillo J."/>
            <person name="Kijimoto T."/>
            <person name="Eskalen A."/>
            <person name="O'Donnell K."/>
            <person name="Kasson M."/>
        </authorList>
    </citation>
    <scope>NUCLEOTIDE SEQUENCE [LARGE SCALE GENOMIC DNA]</scope>
    <source>
        <strain evidence="6 7">NRRL62579</strain>
    </source>
</reference>
<comment type="caution">
    <text evidence="6">The sequence shown here is derived from an EMBL/GenBank/DDBJ whole genome shotgun (WGS) entry which is preliminary data.</text>
</comment>
<evidence type="ECO:0000256" key="3">
    <source>
        <dbReference type="ARBA" id="ARBA00022857"/>
    </source>
</evidence>
<dbReference type="Gene3D" id="1.10.1200.10">
    <property type="entry name" value="ACP-like"/>
    <property type="match status" value="1"/>
</dbReference>
<keyword evidence="3" id="KW-0521">NADP</keyword>
<dbReference type="PROSITE" id="PS00455">
    <property type="entry name" value="AMP_BINDING"/>
    <property type="match status" value="1"/>
</dbReference>
<dbReference type="PANTHER" id="PTHR43439">
    <property type="entry name" value="PHENYLACETATE-COENZYME A LIGASE"/>
    <property type="match status" value="1"/>
</dbReference>
<gene>
    <name evidence="6" type="ORF">CEP52_013089</name>
</gene>
<dbReference type="InterPro" id="IPR036736">
    <property type="entry name" value="ACP-like_sf"/>
</dbReference>
<sequence>MTIRHDVNGFEARTPPTVQSFDLQAKMFTLDEMIKRRASELQDSPLLGFPEAGVDDYKEHSAIAIDRYADAAVAKLQKLGLKSVDPTLEKAPVVGMLAQSGIHIVIQIIALNRMGYSSFLISTRLACPAITQLLELADCHTILTTPNFHPVLKEVQQNRSLEILPLLQHSDYCNYDAPRFARDYNPDVESRKVAVIIHSSGSTGLPKPIYLTNRSCIAAFSTNMDMRGLLTSPMFHSHGFYEIFRSIYSGKPLYFCNYNLPLTRESVIQMIDTVQPEILHSVPVFVFLARVKLVLYAGSGCPDDLGDRLVENGVYLVGNYGATETGRLMNSTRPEGDNEWQYLRFLPQAEPYCLMDEVAPGLFECVALDGLPSKSTINSDDPPNSFRTRDLFTRHPTRPKLWKYACRLDDRFTLINGEKVLPLPIEGRIRQEEIVKEAIVYGEGRSYPGVLIVKADRAANMSDEEFLERIWPSVEDANSRAESFSRAPKELVIVFEKEIDAAYAAYEGSGDQQGSLQLEGEELESYLIRQLNEKCGAKLSSPEEDFFASGVDSLQCIQMWSLIKREIDLGGRQSQLGQNVLYETGNVKLLARHLEKLRTGEEGEAEDQLQVMKNLPEKELVLLTGVTGALGAHALAQLTARPNVGAVWAMVRASNETAASDRLDSSLKTRGLTLTEEQRSKVVALPCDLSKQDLGLGESRIQELSTKLTTVIHSAWAVNFNISVSSFEDQHIKAVHNLIQLTLSVQTPRPARFFFCSSVSSAGGTPRPGSVLESYVPSPAHAQHTGYARSKYVAEHITRNAMKNAGAPARVLRIGQLVGDTNVGEWNTTEGIPLMIQTAETLGALPALNEEMTWLPVNLAASAILDLANLGVNTPADRSLDADLVYHVINPKRFHWSRDMLPSMTSAGLKFETLPTSEWMDRLRNSDRDPSKNPPIKLLDWFEGKYGPKAASSAEKGSLDYLTEKSREDSEILRSVPDVTDVKYVEMMLGRLKTRWEENRARL</sequence>
<dbReference type="Gene3D" id="3.40.50.12780">
    <property type="entry name" value="N-terminal domain of ligase-like"/>
    <property type="match status" value="1"/>
</dbReference>
<dbReference type="AlphaFoldDB" id="A0A428SVB6"/>
<dbReference type="InterPro" id="IPR020845">
    <property type="entry name" value="AMP-binding_CS"/>
</dbReference>
<dbReference type="Pfam" id="PF23562">
    <property type="entry name" value="AMP-binding_C_3"/>
    <property type="match status" value="1"/>
</dbReference>
<dbReference type="STRING" id="1325735.A0A428SVB6"/>
<dbReference type="SUPFAM" id="SSF56801">
    <property type="entry name" value="Acetyl-CoA synthetase-like"/>
    <property type="match status" value="1"/>
</dbReference>
<keyword evidence="1" id="KW-0596">Phosphopantetheine</keyword>
<evidence type="ECO:0000256" key="2">
    <source>
        <dbReference type="ARBA" id="ARBA00022553"/>
    </source>
</evidence>
<dbReference type="InterPro" id="IPR013120">
    <property type="entry name" value="FAR_NAD-bd"/>
</dbReference>
<evidence type="ECO:0000256" key="1">
    <source>
        <dbReference type="ARBA" id="ARBA00022450"/>
    </source>
</evidence>
<evidence type="ECO:0000259" key="5">
    <source>
        <dbReference type="Pfam" id="PF07993"/>
    </source>
</evidence>
<dbReference type="InterPro" id="IPR051414">
    <property type="entry name" value="Adenylate-forming_Reductase"/>
</dbReference>
<feature type="domain" description="Thioester reductase (TE)" evidence="5">
    <location>
        <begin position="623"/>
        <end position="864"/>
    </location>
</feature>
<evidence type="ECO:0000313" key="7">
    <source>
        <dbReference type="Proteomes" id="UP000287144"/>
    </source>
</evidence>
<evidence type="ECO:0000259" key="4">
    <source>
        <dbReference type="Pfam" id="PF00501"/>
    </source>
</evidence>
<organism evidence="6 7">
    <name type="scientific">Fusarium oligoseptatum</name>
    <dbReference type="NCBI Taxonomy" id="2604345"/>
    <lineage>
        <taxon>Eukaryota</taxon>
        <taxon>Fungi</taxon>
        <taxon>Dikarya</taxon>
        <taxon>Ascomycota</taxon>
        <taxon>Pezizomycotina</taxon>
        <taxon>Sordariomycetes</taxon>
        <taxon>Hypocreomycetidae</taxon>
        <taxon>Hypocreales</taxon>
        <taxon>Nectriaceae</taxon>
        <taxon>Fusarium</taxon>
        <taxon>Fusarium solani species complex</taxon>
    </lineage>
</organism>
<dbReference type="SUPFAM" id="SSF51735">
    <property type="entry name" value="NAD(P)-binding Rossmann-fold domains"/>
    <property type="match status" value="1"/>
</dbReference>
<dbReference type="InterPro" id="IPR000873">
    <property type="entry name" value="AMP-dep_synth/lig_dom"/>
</dbReference>
<dbReference type="InterPro" id="IPR036291">
    <property type="entry name" value="NAD(P)-bd_dom_sf"/>
</dbReference>
<dbReference type="InterPro" id="IPR042099">
    <property type="entry name" value="ANL_N_sf"/>
</dbReference>
<proteinExistence type="predicted"/>
<feature type="domain" description="AMP-dependent synthetase/ligase" evidence="4">
    <location>
        <begin position="65"/>
        <end position="340"/>
    </location>
</feature>
<dbReference type="EMBL" id="NKCK01000180">
    <property type="protein sequence ID" value="RSL93723.1"/>
    <property type="molecule type" value="Genomic_DNA"/>
</dbReference>
<dbReference type="SUPFAM" id="SSF47336">
    <property type="entry name" value="ACP-like"/>
    <property type="match status" value="1"/>
</dbReference>
<dbReference type="Pfam" id="PF00501">
    <property type="entry name" value="AMP-binding"/>
    <property type="match status" value="1"/>
</dbReference>
<dbReference type="PANTHER" id="PTHR43439:SF2">
    <property type="entry name" value="ENZYME, PUTATIVE (JCVI)-RELATED"/>
    <property type="match status" value="1"/>
</dbReference>
<keyword evidence="7" id="KW-1185">Reference proteome</keyword>